<dbReference type="VEuPathDB" id="TriTrypDB:TcCLB.508505.40"/>
<dbReference type="InterPro" id="IPR006626">
    <property type="entry name" value="PbH1"/>
</dbReference>
<dbReference type="PANTHER" id="PTHR22990">
    <property type="entry name" value="F-BOX ONLY PROTEIN"/>
    <property type="match status" value="1"/>
</dbReference>
<comment type="pathway">
    <text evidence="1">Protein modification; protein ubiquitination.</text>
</comment>
<dbReference type="InterPro" id="IPR007742">
    <property type="entry name" value="NosD_dom"/>
</dbReference>
<evidence type="ECO:0000256" key="1">
    <source>
        <dbReference type="ARBA" id="ARBA00004906"/>
    </source>
</evidence>
<evidence type="ECO:0000313" key="7">
    <source>
        <dbReference type="Proteomes" id="UP000246078"/>
    </source>
</evidence>
<feature type="region of interest" description="Disordered" evidence="4">
    <location>
        <begin position="1275"/>
        <end position="1301"/>
    </location>
</feature>
<dbReference type="Pfam" id="PF05048">
    <property type="entry name" value="NosD"/>
    <property type="match status" value="1"/>
</dbReference>
<dbReference type="VEuPathDB" id="TriTrypDB:BCY84_03121"/>
<dbReference type="VEuPathDB" id="TriTrypDB:C3747_9g285"/>
<dbReference type="SMART" id="SM00710">
    <property type="entry name" value="PbH1"/>
    <property type="match status" value="41"/>
</dbReference>
<sequence length="2968" mass="322087">MLLDDHVVEERLSVWQKKKVRTYVVNGRSKVSSRRSIAGALAIAKPYERIELVGGEYFETISINIPLEIVAAEGEDPRIFSRGPCLTITQDVEVYFEHVEFVSKGKSKLDSAVALMNGKSVFFRCKMNSILIGGVARPVLEQCTITESYNGYGIQIGGAGGAEIHHCTIHTHSAACVEIDTKGVVLLKSCTIRQPSNGGHAVKVHATQSGFDDKIPVENLACKKVSISKCRIYVTSEIFRPKEREWMVTEKLIGLPSCVLVSRGACPVFTYNEILEGFIGVTFESAGATVLEGNSIYNQKSCGILVLVDEKSPYPDAKQNLRISGGNVIDRCLIGIDVHCLSKVKAFSGPAQEILLSQELPSSGKAFDWIEKVHHLEKSKSFSQGDKKMDCTLYFNGRKMKLSELKDDLCTLAKLVCAGHPSHFGSGDASDERHGNNGGNPLKDILQETFKISLPLPNAAGCAAQLLNLRGTRGVDIVDTRFSGCELCAIRFGPDGYGLVEDCDFINSGATAIVVSGGAHPLIVGCKFESSKGASIFVDNFSNPLIMGNEISHNAENGIEFCNLSRGIVMGNIIFGNTLSGILVTGGSTTTIVGNFIQHGQGDGATVTGGSKPVLMMNNFLSNSKSQLMVSEYSTPFITQNTFTYGAGCGIRFESCCGGTVLDNTISYNDRGIVVELDGDPYVESNKISNSKRHGVMVGNNGLGTFVSNEITQSGSCNFVVQEGGSPVVRKNVITGGHTGGIAIIAEGKGVIEHNVISDNAMGNVILLDRFTEPVIAHNTISNSSTGCGIICGREAGGEFFHNNIFKNKQCGAYVIGKANPLFSSNTITYESTGVIISDSGRGIFKQNNIHSSYGSGIIIQLGGNPFIEGNSVSKCFLSGILVSAGSSGTVSENEFSENDVGVQLGSTLGTATLEIEANLLSSTPASPTSKSNVKIGKLKPRRSFGLKKDGENINEPSQLTPTTIRRNRIFSNTTCGVLLENAAYGILEENDIELNEKYGVMADVGYSAKRVKDKLGKVLGYGGWKLPNLSLTGGSAIIRKNRIFNHKKCNISILNHAENSIIISANDVFEAPTGIYVGNDASIHSIEGNTIYRTFDGVYADSGGHGCFENNKIYDCDGVGVYVCNRGNPQFKKGNVIENCSVSGAFVDAGGRGLFSQTTIRHCVVGVVVYTCLPVSSLVQEGEFMQSRFVTSAPVFQQCDIEENALYGVLVLTVPTSFPLRHISRSGVGHASKTEGLMKTPGLSVFPQFHQNRIRNNCHFGVCHEMYDSPELQDETENLSLHEENSPETKRSSTRSNLQNHIQRRLSTSMQCRFAARGSMQEALGTSKVFSTDEHHKERMQHQVSFVENTISNCSIGVVVGGNCHPFFLRNRIINNAFFGMFLRSQAKAMCFGCEVMDNGVAGLYVSQGSLGAFTGGTIRRNNGFCRPDGNPHDPRSFGTLSFMQSTLAVLSVPNTSSRPPHGAFSSILRGLESYANIAAEGLLILCELVAASSVGLSLASGMCPIVSGESGMSYGSGLQMDKYDRGWAADGGMGVWLVQGSMMEISDSLIDTNRNVGVFYSRNLQQHYMNLSQFPVKPAGGFPRFPGGEVISGEARSPRKGAMRWVFFTANAIHDEGYLMQMSTSVFGEGSFTESWRVFTPPQTPRMSKQTEAPVYEGDRPYMLNRPALVSGNRIVKNGYGVVIHLHHVMRANFSGETDTAAKETTEIPEPSHGRRANAAKKHGRRSNNKAADNDLPRNREGKTLRVSRLKKQDEEENNSSHEPTTEKPVYPMMSMNAFSREEDFSINIEENHVYENCGVGILCLHIVEAVCGTHVKSRLELDGAAAEYNDVCVKVTLKRMLKQPKLKFSLVPYERMTRYAKIYSNEVYKNVAEQLEVTSRYVAISQNCVRTLLQIDTLRQPSASMASSQALLRIPLFASLLSAAPPGRFVIESNRFRDSTKGVHVFGFVGGNSLLLRSNAFVNMRGTAILIQGHLASATIGGGNVFEANDVAIRIVLPEDSLTKEDVAWMQAMGVNTRIHSNHFCAPKQLSVTLEGGGAPSPVFEGNKFTLHMSGSVAFFISGPNAHTQLRRNVFLENYIPVIITNEAGTSDEGTSVILEGNRFARNFIGLLVAGGAAPKLLRNVFEENYRTGLEIIDENTRPTVQHCFFVSNKFSEVQPFNEEVLLFPEHGKICVDAGLEGISFDFVATIVPDNTAASDAKMRLPSGLLISGRGESSVIHECLFQDNDIGVDVVRSAALPGAMKASSCGIQLTSCLFGLNKVAGVWIRGEEDPNGKRALPSFNMSGSEIEHDATVFDSCFFVNNTTDAEGKGDVVALDGGFAIVRGSLFTGSVHGKKDGMALFERNLFYAEDADAAVYLHKSARIRLVGNTIRGHKNGIVTYPAAWGHVEKNWILDTTRSVSAAPFCHTFFVRNRIVKAKDCGILAYGGVFTENEVCFAPTGVIVQNPVEYKNYSEIPKAEKTAFDALISENRVHSCEVEGILVAGGARIEGNCVFNCKTNMNIICPQNAGGGSGIAVVSKNALYDGEVGLLVAKGSESVIRVNDIFDNSTLGVWVKAGALGTLQGNAISSSLGDSAFDAEPGAEIKMLQNNIRNQFSPSYHKTLPTHREKERQKAAETMTEEIRELDRTFQKMFSLCNSVEVVLQATLETLRRESANMDGVRPLSTTTNFVLTSKFLRGYTQTQNIVEVLSLASTRGARYSAKERKSSLSAAKASRSVDRRISQSTSLVPNEQYRHVLIHVCDTDKETVESTQIGKEVEAVFTSESLSSRVMFRAALTTNPSSFHASITAQMPDVIIVVVGASKKAFDTEELAVFSVIDRLRRAPAGRRQRKKNSVLLVSTILSVEWKENIEGNASSSKSVEKLTGLEFFAAANNPIYFKFSVAEAFTELIQRLKSHVFSPSTSTHDLDVSTSRNEGTVVKPARGEQFLSSPLSQFGSISFSSPKLPSTRPPLRASLNVRAEK</sequence>
<dbReference type="VEuPathDB" id="TriTrypDB:TcYC6_0074300"/>
<evidence type="ECO:0000259" key="5">
    <source>
        <dbReference type="SMART" id="SM00722"/>
    </source>
</evidence>
<dbReference type="InterPro" id="IPR051550">
    <property type="entry name" value="SCF-Subunits/Alg-Epimerases"/>
</dbReference>
<dbReference type="PANTHER" id="PTHR22990:SF15">
    <property type="entry name" value="F-BOX ONLY PROTEIN 10"/>
    <property type="match status" value="1"/>
</dbReference>
<dbReference type="VEuPathDB" id="TriTrypDB:TCDM_07637"/>
<dbReference type="VEuPathDB" id="TriTrypDB:C4B63_19g267"/>
<organism evidence="6 7">
    <name type="scientific">Trypanosoma cruzi</name>
    <dbReference type="NCBI Taxonomy" id="5693"/>
    <lineage>
        <taxon>Eukaryota</taxon>
        <taxon>Discoba</taxon>
        <taxon>Euglenozoa</taxon>
        <taxon>Kinetoplastea</taxon>
        <taxon>Metakinetoplastina</taxon>
        <taxon>Trypanosomatida</taxon>
        <taxon>Trypanosomatidae</taxon>
        <taxon>Trypanosoma</taxon>
        <taxon>Schizotrypanum</taxon>
    </lineage>
</organism>
<dbReference type="InterPro" id="IPR012334">
    <property type="entry name" value="Pectin_lyas_fold"/>
</dbReference>
<dbReference type="VEuPathDB" id="TriTrypDB:TcCLB.508507.9"/>
<dbReference type="VEuPathDB" id="TriTrypDB:TCSYLVIO_005464"/>
<feature type="compositionally biased region" description="Basic and acidic residues" evidence="4">
    <location>
        <begin position="1702"/>
        <end position="1715"/>
    </location>
</feature>
<feature type="domain" description="Carbohydrate-binding/sugar hydrolysis" evidence="5">
    <location>
        <begin position="647"/>
        <end position="769"/>
    </location>
</feature>
<feature type="domain" description="Carbohydrate-binding/sugar hydrolysis" evidence="5">
    <location>
        <begin position="805"/>
        <end position="906"/>
    </location>
</feature>
<dbReference type="VEuPathDB" id="TriTrypDB:TcBrA4_0057180"/>
<dbReference type="InterPro" id="IPR006633">
    <property type="entry name" value="Carb-bd_sugar_hydrolysis-dom"/>
</dbReference>
<dbReference type="VEuPathDB" id="TriTrypDB:ECC02_003649"/>
<feature type="domain" description="Carbohydrate-binding/sugar hydrolysis" evidence="5">
    <location>
        <begin position="493"/>
        <end position="608"/>
    </location>
</feature>
<dbReference type="VEuPathDB" id="TriTrypDB:TCDM_07638"/>
<feature type="compositionally biased region" description="Basic and acidic residues" evidence="4">
    <location>
        <begin position="1281"/>
        <end position="1292"/>
    </location>
</feature>
<reference evidence="6 7" key="1">
    <citation type="journal article" date="2018" name="Microb. Genom.">
        <title>Expanding an expanded genome: long-read sequencing of Trypanosoma cruzi.</title>
        <authorList>
            <person name="Berna L."/>
            <person name="Rodriguez M."/>
            <person name="Chiribao M.L."/>
            <person name="Parodi-Talice A."/>
            <person name="Pita S."/>
            <person name="Rijo G."/>
            <person name="Alvarez-Valin F."/>
            <person name="Robello C."/>
        </authorList>
    </citation>
    <scope>NUCLEOTIDE SEQUENCE [LARGE SCALE GENOMIC DNA]</scope>
    <source>
        <strain evidence="6 7">TCC</strain>
    </source>
</reference>
<feature type="domain" description="Carbohydrate-binding/sugar hydrolysis" evidence="5">
    <location>
        <begin position="2430"/>
        <end position="2591"/>
    </location>
</feature>
<dbReference type="Pfam" id="PF13229">
    <property type="entry name" value="Beta_helix"/>
    <property type="match status" value="7"/>
</dbReference>
<dbReference type="NCBIfam" id="TIGR03804">
    <property type="entry name" value="para_beta_helix"/>
    <property type="match status" value="3"/>
</dbReference>
<dbReference type="InterPro" id="IPR022441">
    <property type="entry name" value="Para_beta_helix_rpt-2"/>
</dbReference>
<keyword evidence="2" id="KW-0677">Repeat</keyword>
<feature type="domain" description="Carbohydrate-binding/sugar hydrolysis" evidence="5">
    <location>
        <begin position="1018"/>
        <end position="1149"/>
    </location>
</feature>
<dbReference type="VEuPathDB" id="TriTrypDB:TcCLB.503893.150"/>
<dbReference type="InterPro" id="IPR039448">
    <property type="entry name" value="Beta_helix"/>
</dbReference>
<dbReference type="VEuPathDB" id="TriTrypDB:TcCL_ESM04434"/>
<accession>A0A2V2XFQ3</accession>
<dbReference type="Proteomes" id="UP000246078">
    <property type="component" value="Unassembled WGS sequence"/>
</dbReference>
<feature type="region of interest" description="Disordered" evidence="4">
    <location>
        <begin position="1699"/>
        <end position="1772"/>
    </location>
</feature>
<keyword evidence="3" id="KW-0833">Ubl conjugation pathway</keyword>
<protein>
    <recommendedName>
        <fullName evidence="5">Carbohydrate-binding/sugar hydrolysis domain-containing protein</fullName>
    </recommendedName>
</protein>
<dbReference type="EMBL" id="PRFC01000009">
    <property type="protein sequence ID" value="PWV19647.1"/>
    <property type="molecule type" value="Genomic_DNA"/>
</dbReference>
<comment type="caution">
    <text evidence="6">The sequence shown here is derived from an EMBL/GenBank/DDBJ whole genome shotgun (WGS) entry which is preliminary data.</text>
</comment>
<gene>
    <name evidence="6" type="ORF">C3747_9g285</name>
</gene>
<dbReference type="Gene3D" id="2.160.20.10">
    <property type="entry name" value="Single-stranded right-handed beta-helix, Pectin lyase-like"/>
    <property type="match status" value="7"/>
</dbReference>
<dbReference type="VEuPathDB" id="TriTrypDB:Tc_MARK_4124"/>
<evidence type="ECO:0000256" key="4">
    <source>
        <dbReference type="SAM" id="MobiDB-lite"/>
    </source>
</evidence>
<evidence type="ECO:0000313" key="6">
    <source>
        <dbReference type="EMBL" id="PWV19647.1"/>
    </source>
</evidence>
<feature type="compositionally biased region" description="Basic and acidic residues" evidence="4">
    <location>
        <begin position="1734"/>
        <end position="1746"/>
    </location>
</feature>
<evidence type="ECO:0000256" key="3">
    <source>
        <dbReference type="ARBA" id="ARBA00022786"/>
    </source>
</evidence>
<evidence type="ECO:0000256" key="2">
    <source>
        <dbReference type="ARBA" id="ARBA00022737"/>
    </source>
</evidence>
<proteinExistence type="predicted"/>
<name>A0A2V2XFQ3_TRYCR</name>
<dbReference type="SUPFAM" id="SSF51126">
    <property type="entry name" value="Pectin lyase-like"/>
    <property type="match status" value="8"/>
</dbReference>
<dbReference type="SMART" id="SM00722">
    <property type="entry name" value="CASH"/>
    <property type="match status" value="5"/>
</dbReference>
<dbReference type="VEuPathDB" id="TriTrypDB:TcG_01687"/>
<feature type="compositionally biased region" description="Basic residues" evidence="4">
    <location>
        <begin position="1716"/>
        <end position="1730"/>
    </location>
</feature>
<feature type="region of interest" description="Disordered" evidence="4">
    <location>
        <begin position="2944"/>
        <end position="2968"/>
    </location>
</feature>
<dbReference type="VEuPathDB" id="TriTrypDB:C4B63_19g265"/>
<dbReference type="InterPro" id="IPR011050">
    <property type="entry name" value="Pectin_lyase_fold/virulence"/>
</dbReference>